<dbReference type="PANTHER" id="PTHR32182">
    <property type="entry name" value="DNA REPLICATION AND REPAIR PROTEIN RECF"/>
    <property type="match status" value="1"/>
</dbReference>
<dbReference type="InterPro" id="IPR038729">
    <property type="entry name" value="Rad50/SbcC_AAA"/>
</dbReference>
<accession>A0ABW9E9Z2</accession>
<name>A0ABW9E9Z2_9BURK</name>
<dbReference type="InterPro" id="IPR003593">
    <property type="entry name" value="AAA+_ATPase"/>
</dbReference>
<keyword evidence="1" id="KW-0175">Coiled coil</keyword>
<organism evidence="3 4">
    <name type="scientific">Paraburkholderia strydomiana</name>
    <dbReference type="NCBI Taxonomy" id="1245417"/>
    <lineage>
        <taxon>Bacteria</taxon>
        <taxon>Pseudomonadati</taxon>
        <taxon>Pseudomonadota</taxon>
        <taxon>Betaproteobacteria</taxon>
        <taxon>Burkholderiales</taxon>
        <taxon>Burkholderiaceae</taxon>
        <taxon>Paraburkholderia</taxon>
    </lineage>
</organism>
<gene>
    <name evidence="3" type="ORF">PQQ73_08400</name>
</gene>
<dbReference type="PANTHER" id="PTHR32182:SF22">
    <property type="entry name" value="ATP-DEPENDENT ENDONUCLEASE, OLD FAMILY-RELATED"/>
    <property type="match status" value="1"/>
</dbReference>
<dbReference type="Gene3D" id="3.40.50.300">
    <property type="entry name" value="P-loop containing nucleotide triphosphate hydrolases"/>
    <property type="match status" value="2"/>
</dbReference>
<dbReference type="InterPro" id="IPR027417">
    <property type="entry name" value="P-loop_NTPase"/>
</dbReference>
<protein>
    <submittedName>
        <fullName evidence="3">AAA family ATPase</fullName>
    </submittedName>
</protein>
<feature type="coiled-coil region" evidence="1">
    <location>
        <begin position="401"/>
        <end position="428"/>
    </location>
</feature>
<keyword evidence="4" id="KW-1185">Reference proteome</keyword>
<dbReference type="RefSeq" id="WP_408152696.1">
    <property type="nucleotide sequence ID" value="NZ_JAQQCL010000005.1"/>
</dbReference>
<dbReference type="EMBL" id="JAQQCL010000005">
    <property type="protein sequence ID" value="MFM0716344.1"/>
    <property type="molecule type" value="Genomic_DNA"/>
</dbReference>
<evidence type="ECO:0000313" key="3">
    <source>
        <dbReference type="EMBL" id="MFM0716344.1"/>
    </source>
</evidence>
<sequence length="886" mass="98311">MATAKQDFEHFVRRLYEPDSAMPADVRRLAMLCLQNFDELAATTRQRSQRSITLARLIRDSIPEIADVVPAPAAQAVAGVWAWKRLRNFTLGPFRGFRNPETFDLTKQVVLFYGPNGSGKTSLCEGLEYALLGEVEEAGAKRIVARTYLANLHAGRFVVPVLTATDHRGSEINVAANPDAYRFCFVEKNRIDSFSRIAARPPAQRAELIATLFGMDQFSDFVGNFNENIDGQLVLTDNKQKALAAQRATLATDQQTVKGEAESLRGLDAEEAKLGLEHAAGTTYEMLKQLIGSEAVPGRLHALNAILERMPPSIIGVTRLGLVAAFDKANECQSTVDEHTAALRARSEQVSFKGLYDAVVALKESVGDRCPACDTPLAGPVQVTTNPYEKASVGLKQLEELGALQDKQRVAQREVDQASRELREMLSRVSGFLASLTEKPTALTQFLAPLPPAPAGAWWAGVYPKQPAQPANPDVQRELLAIVERMEAQDAASHQAQQNRQPHVEERRRLEDFRLRVQAQDQKRQTLKDNVAAASKRIDAFDVANAQLIAEAEQERLAIARDTPLKGTYDRFLEELRSYRDRLPGQLMAGLNETALNLYNEFNRNDLDADKLAALHLPLTDDGKIEVTFRGDQDRRVDALHVLSEGHIRCLGLAILLAKAKSIDSPTIVFDDAINAIDHDHRGGIREAIFESDTFADTQIVVTCHSNEFIKDIQQHLPRERDSQVYLFRHHTGDHHPRVSGNVPTANYVAKARAARDVLNDREALSASRQALEMLTEKVWRWLGTHDLGTLSVPLAGVGAEPALRNLCEALRKKLRDAGSFNHANKEIIVGALERILGIPGTSLIWTYLNKGTHEEADRDDFDGEQVEAVVRTLEELRDLELRKGK</sequence>
<dbReference type="SMART" id="SM00382">
    <property type="entry name" value="AAA"/>
    <property type="match status" value="1"/>
</dbReference>
<comment type="caution">
    <text evidence="3">The sequence shown here is derived from an EMBL/GenBank/DDBJ whole genome shotgun (WGS) entry which is preliminary data.</text>
</comment>
<evidence type="ECO:0000256" key="1">
    <source>
        <dbReference type="SAM" id="Coils"/>
    </source>
</evidence>
<feature type="coiled-coil region" evidence="1">
    <location>
        <begin position="510"/>
        <end position="537"/>
    </location>
</feature>
<evidence type="ECO:0000259" key="2">
    <source>
        <dbReference type="SMART" id="SM00382"/>
    </source>
</evidence>
<dbReference type="Proteomes" id="UP001629392">
    <property type="component" value="Unassembled WGS sequence"/>
</dbReference>
<dbReference type="SUPFAM" id="SSF52540">
    <property type="entry name" value="P-loop containing nucleoside triphosphate hydrolases"/>
    <property type="match status" value="1"/>
</dbReference>
<reference evidence="3 4" key="1">
    <citation type="journal article" date="2024" name="Chem. Sci.">
        <title>Discovery of megapolipeptins by genome mining of a Burkholderiales bacteria collection.</title>
        <authorList>
            <person name="Paulo B.S."/>
            <person name="Recchia M.J.J."/>
            <person name="Lee S."/>
            <person name="Fergusson C.H."/>
            <person name="Romanowski S.B."/>
            <person name="Hernandez A."/>
            <person name="Krull N."/>
            <person name="Liu D.Y."/>
            <person name="Cavanagh H."/>
            <person name="Bos A."/>
            <person name="Gray C.A."/>
            <person name="Murphy B.T."/>
            <person name="Linington R.G."/>
            <person name="Eustaquio A.S."/>
        </authorList>
    </citation>
    <scope>NUCLEOTIDE SEQUENCE [LARGE SCALE GENOMIC DNA]</scope>
    <source>
        <strain evidence="3 4">RL17-350-BIC-E</strain>
    </source>
</reference>
<evidence type="ECO:0000313" key="4">
    <source>
        <dbReference type="Proteomes" id="UP001629392"/>
    </source>
</evidence>
<feature type="domain" description="AAA+ ATPase" evidence="2">
    <location>
        <begin position="106"/>
        <end position="729"/>
    </location>
</feature>
<proteinExistence type="predicted"/>
<dbReference type="Pfam" id="PF13476">
    <property type="entry name" value="AAA_23"/>
    <property type="match status" value="1"/>
</dbReference>